<keyword evidence="6" id="KW-1185">Reference proteome</keyword>
<dbReference type="Proteomes" id="UP000291116">
    <property type="component" value="Unassembled WGS sequence"/>
</dbReference>
<proteinExistence type="predicted"/>
<evidence type="ECO:0000256" key="2">
    <source>
        <dbReference type="SAM" id="MobiDB-lite"/>
    </source>
</evidence>
<dbReference type="AlphaFoldDB" id="A0A448ZQ24"/>
<dbReference type="OrthoDB" id="42751at2759"/>
<dbReference type="SUPFAM" id="SSF57850">
    <property type="entry name" value="RING/U-box"/>
    <property type="match status" value="1"/>
</dbReference>
<sequence>MWQHKWALWSGFLGASASCFVKMGTGGIDSSPLLRFVQTHLSNNVGVKSWLTDLDENLLRSIHFVLGELMIKHRINLMLYWKMIRTNLIEEFAIRLYLFEVDYCELCIMLPIRITCIVAMIITNAYMIASFLRGMKESGSVAGTSLSTASNFASSAMYGKLLWDESMNGKWCVGFTCVLGGVIILSSVTTTEFSNQINNEQGADVVVRREITKTRSPKRTIAKKTPPPPLTIFTKANIHPPAVENVITSSKVASVRSSFSPKIDSSSKEVGPTVTPSPRQASTPTFSKTVTSKPSSSGKTPRLKEKKILKPESALKQFYNFRDKSSPSSQNLISRSFVNECALCEGILFDETTGESRDAIADLSTNTCFHLFHAKCLKQASKSFGHGCPICKTPLAMWTSSKQAAQFPGFWLERVENYLLTIDTAPKNDMTGKDVCLPASKIRDHFKEKGDLTEAQKLYIEDDPSGLDKGLQAALEWGGYIDYNRVPKGRVGFSLALRTKGIWKYDPKKDDIWLWEWGSIHPRQRCHQCQLIKRPLPVECKECRGSSEAAIYCSESCAKRDKQRHQLTCNCWKEHGPKD</sequence>
<feature type="compositionally biased region" description="Polar residues" evidence="2">
    <location>
        <begin position="274"/>
        <end position="299"/>
    </location>
</feature>
<dbReference type="InterPro" id="IPR039632">
    <property type="entry name" value="TMEM42"/>
</dbReference>
<name>A0A448ZQ24_9STRA</name>
<keyword evidence="1" id="KW-0862">Zinc</keyword>
<feature type="domain" description="RING-type" evidence="4">
    <location>
        <begin position="341"/>
        <end position="392"/>
    </location>
</feature>
<dbReference type="PROSITE" id="PS50089">
    <property type="entry name" value="ZF_RING_2"/>
    <property type="match status" value="1"/>
</dbReference>
<evidence type="ECO:0000256" key="1">
    <source>
        <dbReference type="PROSITE-ProRule" id="PRU00175"/>
    </source>
</evidence>
<evidence type="ECO:0000259" key="4">
    <source>
        <dbReference type="PROSITE" id="PS50089"/>
    </source>
</evidence>
<feature type="chain" id="PRO_5019305358" description="RING-type domain-containing protein" evidence="3">
    <location>
        <begin position="20"/>
        <end position="579"/>
    </location>
</feature>
<dbReference type="PROSITE" id="PS51257">
    <property type="entry name" value="PROKAR_LIPOPROTEIN"/>
    <property type="match status" value="1"/>
</dbReference>
<gene>
    <name evidence="5" type="ORF">PSNMU_V1.4_AUG-EV-PASAV3_0112100</name>
</gene>
<dbReference type="PANTHER" id="PTHR31965:SF1">
    <property type="entry name" value="TRANSMEMBRANE PROTEIN 42"/>
    <property type="match status" value="1"/>
</dbReference>
<dbReference type="EMBL" id="CAACVS010000616">
    <property type="protein sequence ID" value="VEU44139.1"/>
    <property type="molecule type" value="Genomic_DNA"/>
</dbReference>
<keyword evidence="1" id="KW-0479">Metal-binding</keyword>
<protein>
    <recommendedName>
        <fullName evidence="4">RING-type domain-containing protein</fullName>
    </recommendedName>
</protein>
<dbReference type="InterPro" id="IPR001841">
    <property type="entry name" value="Znf_RING"/>
</dbReference>
<dbReference type="PANTHER" id="PTHR31965">
    <property type="entry name" value="TRANSMEMBRANE PROTEIN 42"/>
    <property type="match status" value="1"/>
</dbReference>
<feature type="region of interest" description="Disordered" evidence="2">
    <location>
        <begin position="261"/>
        <end position="306"/>
    </location>
</feature>
<keyword evidence="3" id="KW-0732">Signal</keyword>
<evidence type="ECO:0000313" key="5">
    <source>
        <dbReference type="EMBL" id="VEU44139.1"/>
    </source>
</evidence>
<organism evidence="5 6">
    <name type="scientific">Pseudo-nitzschia multistriata</name>
    <dbReference type="NCBI Taxonomy" id="183589"/>
    <lineage>
        <taxon>Eukaryota</taxon>
        <taxon>Sar</taxon>
        <taxon>Stramenopiles</taxon>
        <taxon>Ochrophyta</taxon>
        <taxon>Bacillariophyta</taxon>
        <taxon>Bacillariophyceae</taxon>
        <taxon>Bacillariophycidae</taxon>
        <taxon>Bacillariales</taxon>
        <taxon>Bacillariaceae</taxon>
        <taxon>Pseudo-nitzschia</taxon>
    </lineage>
</organism>
<dbReference type="SMART" id="SM00184">
    <property type="entry name" value="RING"/>
    <property type="match status" value="1"/>
</dbReference>
<reference evidence="5 6" key="1">
    <citation type="submission" date="2019-01" db="EMBL/GenBank/DDBJ databases">
        <authorList>
            <person name="Ferrante I. M."/>
        </authorList>
    </citation>
    <scope>NUCLEOTIDE SEQUENCE [LARGE SCALE GENOMIC DNA]</scope>
    <source>
        <strain evidence="5 6">B856</strain>
    </source>
</reference>
<evidence type="ECO:0000256" key="3">
    <source>
        <dbReference type="SAM" id="SignalP"/>
    </source>
</evidence>
<accession>A0A448ZQ24</accession>
<dbReference type="Gene3D" id="3.30.40.10">
    <property type="entry name" value="Zinc/RING finger domain, C3HC4 (zinc finger)"/>
    <property type="match status" value="1"/>
</dbReference>
<keyword evidence="1" id="KW-0863">Zinc-finger</keyword>
<evidence type="ECO:0000313" key="6">
    <source>
        <dbReference type="Proteomes" id="UP000291116"/>
    </source>
</evidence>
<dbReference type="GO" id="GO:0008270">
    <property type="term" value="F:zinc ion binding"/>
    <property type="evidence" value="ECO:0007669"/>
    <property type="project" value="UniProtKB-KW"/>
</dbReference>
<dbReference type="InterPro" id="IPR013083">
    <property type="entry name" value="Znf_RING/FYVE/PHD"/>
</dbReference>
<feature type="signal peptide" evidence="3">
    <location>
        <begin position="1"/>
        <end position="19"/>
    </location>
</feature>